<name>A0A195BFW0_9HYME</name>
<feature type="non-terminal residue" evidence="2">
    <location>
        <position position="1"/>
    </location>
</feature>
<dbReference type="AlphaFoldDB" id="A0A195BFW0"/>
<feature type="region of interest" description="Disordered" evidence="1">
    <location>
        <begin position="41"/>
        <end position="86"/>
    </location>
</feature>
<protein>
    <submittedName>
        <fullName evidence="2">Uncharacterized protein</fullName>
    </submittedName>
</protein>
<sequence>HKQSFEYESCYIEKLYTHYRDLIIILLSLIMTAVQSGNWKLSTGRSDDDTVVSAEVKSQPLRRRSSRDPRESGKTKGSHPRISLCPRQTLVRLHDLQDTSRAEPGR</sequence>
<evidence type="ECO:0000313" key="2">
    <source>
        <dbReference type="EMBL" id="KYM83067.1"/>
    </source>
</evidence>
<evidence type="ECO:0000256" key="1">
    <source>
        <dbReference type="SAM" id="MobiDB-lite"/>
    </source>
</evidence>
<evidence type="ECO:0000313" key="3">
    <source>
        <dbReference type="Proteomes" id="UP000078540"/>
    </source>
</evidence>
<proteinExistence type="predicted"/>
<keyword evidence="3" id="KW-1185">Reference proteome</keyword>
<organism evidence="2 3">
    <name type="scientific">Atta colombica</name>
    <dbReference type="NCBI Taxonomy" id="520822"/>
    <lineage>
        <taxon>Eukaryota</taxon>
        <taxon>Metazoa</taxon>
        <taxon>Ecdysozoa</taxon>
        <taxon>Arthropoda</taxon>
        <taxon>Hexapoda</taxon>
        <taxon>Insecta</taxon>
        <taxon>Pterygota</taxon>
        <taxon>Neoptera</taxon>
        <taxon>Endopterygota</taxon>
        <taxon>Hymenoptera</taxon>
        <taxon>Apocrita</taxon>
        <taxon>Aculeata</taxon>
        <taxon>Formicoidea</taxon>
        <taxon>Formicidae</taxon>
        <taxon>Myrmicinae</taxon>
        <taxon>Atta</taxon>
    </lineage>
</organism>
<accession>A0A195BFW0</accession>
<gene>
    <name evidence="2" type="ORF">ALC53_06332</name>
</gene>
<dbReference type="Proteomes" id="UP000078540">
    <property type="component" value="Unassembled WGS sequence"/>
</dbReference>
<dbReference type="EMBL" id="KQ976500">
    <property type="protein sequence ID" value="KYM83067.1"/>
    <property type="molecule type" value="Genomic_DNA"/>
</dbReference>
<reference evidence="2 3" key="1">
    <citation type="submission" date="2015-09" db="EMBL/GenBank/DDBJ databases">
        <title>Atta colombica WGS genome.</title>
        <authorList>
            <person name="Nygaard S."/>
            <person name="Hu H."/>
            <person name="Boomsma J."/>
            <person name="Zhang G."/>
        </authorList>
    </citation>
    <scope>NUCLEOTIDE SEQUENCE [LARGE SCALE GENOMIC DNA]</scope>
    <source>
        <strain evidence="2">Treedump-2</strain>
        <tissue evidence="2">Whole body</tissue>
    </source>
</reference>